<dbReference type="AlphaFoldDB" id="A0A814ZMP9"/>
<proteinExistence type="predicted"/>
<evidence type="ECO:0000313" key="3">
    <source>
        <dbReference type="EMBL" id="CAF3989476.1"/>
    </source>
</evidence>
<evidence type="ECO:0000313" key="2">
    <source>
        <dbReference type="EMBL" id="CAF1247512.1"/>
    </source>
</evidence>
<dbReference type="Proteomes" id="UP000663891">
    <property type="component" value="Unassembled WGS sequence"/>
</dbReference>
<dbReference type="OrthoDB" id="10066194at2759"/>
<accession>A0A814ZMP9</accession>
<reference evidence="2" key="1">
    <citation type="submission" date="2021-02" db="EMBL/GenBank/DDBJ databases">
        <authorList>
            <person name="Nowell W R."/>
        </authorList>
    </citation>
    <scope>NUCLEOTIDE SEQUENCE</scope>
</reference>
<evidence type="ECO:0000313" key="4">
    <source>
        <dbReference type="Proteomes" id="UP000663891"/>
    </source>
</evidence>
<dbReference type="Proteomes" id="UP000663881">
    <property type="component" value="Unassembled WGS sequence"/>
</dbReference>
<feature type="region of interest" description="Disordered" evidence="1">
    <location>
        <begin position="1"/>
        <end position="37"/>
    </location>
</feature>
<evidence type="ECO:0000256" key="1">
    <source>
        <dbReference type="SAM" id="MobiDB-lite"/>
    </source>
</evidence>
<protein>
    <submittedName>
        <fullName evidence="2">Uncharacterized protein</fullName>
    </submittedName>
</protein>
<gene>
    <name evidence="3" type="ORF">OKA104_LOCUS29127</name>
    <name evidence="2" type="ORF">VCS650_LOCUS28146</name>
</gene>
<organism evidence="2 4">
    <name type="scientific">Adineta steineri</name>
    <dbReference type="NCBI Taxonomy" id="433720"/>
    <lineage>
        <taxon>Eukaryota</taxon>
        <taxon>Metazoa</taxon>
        <taxon>Spiralia</taxon>
        <taxon>Gnathifera</taxon>
        <taxon>Rotifera</taxon>
        <taxon>Eurotatoria</taxon>
        <taxon>Bdelloidea</taxon>
        <taxon>Adinetida</taxon>
        <taxon>Adinetidae</taxon>
        <taxon>Adineta</taxon>
    </lineage>
</organism>
<name>A0A814ZMP9_9BILA</name>
<dbReference type="EMBL" id="CAJNON010000408">
    <property type="protein sequence ID" value="CAF1247512.1"/>
    <property type="molecule type" value="Genomic_DNA"/>
</dbReference>
<comment type="caution">
    <text evidence="2">The sequence shown here is derived from an EMBL/GenBank/DDBJ whole genome shotgun (WGS) entry which is preliminary data.</text>
</comment>
<dbReference type="EMBL" id="CAJOAY010002923">
    <property type="protein sequence ID" value="CAF3989476.1"/>
    <property type="molecule type" value="Genomic_DNA"/>
</dbReference>
<sequence length="123" mass="12586">MINTTTTPPLTSTSTPTTTSTPTSAPTSSSASTSTSTLASTLTLGDNLLVNPGGEDGVLRPWVVFSNSNPRLDGGTFNPGYSPRTGLFQFAGGTGSLSMLTQTVAIVNANRLITTSEIDAVFV</sequence>